<proteinExistence type="predicted"/>
<dbReference type="AlphaFoldDB" id="A0A8X6FQ51"/>
<dbReference type="InterPro" id="IPR036273">
    <property type="entry name" value="CRAL/TRIO_N_dom_sf"/>
</dbReference>
<dbReference type="GO" id="GO:1902936">
    <property type="term" value="F:phosphatidylinositol bisphosphate binding"/>
    <property type="evidence" value="ECO:0007669"/>
    <property type="project" value="TreeGrafter"/>
</dbReference>
<dbReference type="GO" id="GO:0016020">
    <property type="term" value="C:membrane"/>
    <property type="evidence" value="ECO:0007669"/>
    <property type="project" value="TreeGrafter"/>
</dbReference>
<evidence type="ECO:0000313" key="2">
    <source>
        <dbReference type="EMBL" id="GFQ85782.1"/>
    </source>
</evidence>
<dbReference type="Proteomes" id="UP000887116">
    <property type="component" value="Unassembled WGS sequence"/>
</dbReference>
<evidence type="ECO:0000313" key="3">
    <source>
        <dbReference type="Proteomes" id="UP000887116"/>
    </source>
</evidence>
<dbReference type="SMART" id="SM01100">
    <property type="entry name" value="CRAL_TRIO_N"/>
    <property type="match status" value="1"/>
</dbReference>
<dbReference type="Pfam" id="PF03765">
    <property type="entry name" value="CRAL_TRIO_N"/>
    <property type="match status" value="1"/>
</dbReference>
<keyword evidence="3" id="KW-1185">Reference proteome</keyword>
<name>A0A8X6FQ51_TRICU</name>
<comment type="caution">
    <text evidence="2">The sequence shown here is derived from an EMBL/GenBank/DDBJ whole genome shotgun (WGS) entry which is preliminary data.</text>
</comment>
<dbReference type="EMBL" id="BMAO01003116">
    <property type="protein sequence ID" value="GFQ85782.1"/>
    <property type="molecule type" value="Genomic_DNA"/>
</dbReference>
<dbReference type="PANTHER" id="PTHR10174:SF130">
    <property type="entry name" value="ALPHA-TOCOPHEROL TRANSFER PROTEIN-LIKE"/>
    <property type="match status" value="1"/>
</dbReference>
<dbReference type="SUPFAM" id="SSF46938">
    <property type="entry name" value="CRAL/TRIO N-terminal domain"/>
    <property type="match status" value="1"/>
</dbReference>
<organism evidence="2 3">
    <name type="scientific">Trichonephila clavata</name>
    <name type="common">Joro spider</name>
    <name type="synonym">Nephila clavata</name>
    <dbReference type="NCBI Taxonomy" id="2740835"/>
    <lineage>
        <taxon>Eukaryota</taxon>
        <taxon>Metazoa</taxon>
        <taxon>Ecdysozoa</taxon>
        <taxon>Arthropoda</taxon>
        <taxon>Chelicerata</taxon>
        <taxon>Arachnida</taxon>
        <taxon>Araneae</taxon>
        <taxon>Araneomorphae</taxon>
        <taxon>Entelegynae</taxon>
        <taxon>Araneoidea</taxon>
        <taxon>Nephilidae</taxon>
        <taxon>Trichonephila</taxon>
    </lineage>
</organism>
<gene>
    <name evidence="2" type="primary">NCL1_48161</name>
    <name evidence="2" type="ORF">TNCT_164891</name>
</gene>
<protein>
    <submittedName>
        <fullName evidence="2">Retinaldehyde-binding protein 1</fullName>
    </submittedName>
</protein>
<sequence length="105" mass="12273">MKSIAEEPGFQPLVEEEFLIRFLRGRKYDVNRAFNTLKNYYSLKSRYSGIITDFTPQDLKLVLEMDRVFISPKRARDGEGILISFLGKTSNPSNENLYRNCLFIK</sequence>
<evidence type="ECO:0000259" key="1">
    <source>
        <dbReference type="SMART" id="SM01100"/>
    </source>
</evidence>
<dbReference type="PANTHER" id="PTHR10174">
    <property type="entry name" value="ALPHA-TOCOPHEROL TRANSFER PROTEIN-RELATED"/>
    <property type="match status" value="1"/>
</dbReference>
<dbReference type="Gene3D" id="1.10.8.20">
    <property type="entry name" value="N-terminal domain of phosphatidylinositol transfer protein sec14p"/>
    <property type="match status" value="1"/>
</dbReference>
<reference evidence="2" key="1">
    <citation type="submission" date="2020-07" db="EMBL/GenBank/DDBJ databases">
        <title>Multicomponent nature underlies the extraordinary mechanical properties of spider dragline silk.</title>
        <authorList>
            <person name="Kono N."/>
            <person name="Nakamura H."/>
            <person name="Mori M."/>
            <person name="Yoshida Y."/>
            <person name="Ohtoshi R."/>
            <person name="Malay A.D."/>
            <person name="Moran D.A.P."/>
            <person name="Tomita M."/>
            <person name="Numata K."/>
            <person name="Arakawa K."/>
        </authorList>
    </citation>
    <scope>NUCLEOTIDE SEQUENCE</scope>
</reference>
<accession>A0A8X6FQ51</accession>
<feature type="domain" description="CRAL/TRIO N-terminal" evidence="1">
    <location>
        <begin position="15"/>
        <end position="40"/>
    </location>
</feature>
<dbReference type="InterPro" id="IPR011074">
    <property type="entry name" value="CRAL/TRIO_N_dom"/>
</dbReference>
<dbReference type="OrthoDB" id="6428558at2759"/>